<proteinExistence type="predicted"/>
<keyword evidence="3" id="KW-1185">Reference proteome</keyword>
<dbReference type="SUPFAM" id="SSF51735">
    <property type="entry name" value="NAD(P)-binding Rossmann-fold domains"/>
    <property type="match status" value="1"/>
</dbReference>
<dbReference type="InterPro" id="IPR050177">
    <property type="entry name" value="Lipid_A_modif_metabolic_enz"/>
</dbReference>
<feature type="domain" description="NAD-dependent epimerase/dehydratase" evidence="1">
    <location>
        <begin position="4"/>
        <end position="211"/>
    </location>
</feature>
<dbReference type="Pfam" id="PF01370">
    <property type="entry name" value="Epimerase"/>
    <property type="match status" value="1"/>
</dbReference>
<dbReference type="InterPro" id="IPR001509">
    <property type="entry name" value="Epimerase_deHydtase"/>
</dbReference>
<dbReference type="Gene3D" id="3.40.50.720">
    <property type="entry name" value="NAD(P)-binding Rossmann-like Domain"/>
    <property type="match status" value="1"/>
</dbReference>
<dbReference type="EMBL" id="QGGT01000002">
    <property type="protein sequence ID" value="PWK35569.1"/>
    <property type="molecule type" value="Genomic_DNA"/>
</dbReference>
<protein>
    <submittedName>
        <fullName evidence="2">UDP-glucose 4-epimerase</fullName>
    </submittedName>
</protein>
<dbReference type="InterPro" id="IPR036291">
    <property type="entry name" value="NAD(P)-bd_dom_sf"/>
</dbReference>
<sequence>MTSVLLTGASGYAGAAIRVALERAGMSVITAGRRPGDDLPLDLLSPMHMPTLPSGIDACVHAAAAHEILCRNDTVAAFTANVTATRALVRACDTAGIGQIVYLSTFHVFGAPRGDLTEDAVPVPGNDYGLTHYLAEQTLSLLKGRATVLRPANLFGTPAVWDTFDRWTLAPFDFARTAIREGRIRLQSDGSPIRNYVSLERLKAAVLAALSGELPPVTHVAGRPWSMHELAMLSADVARELTGRATTVSLGTVVPNEAPYTFRSLHGASEADDDGATMRAFVRAVMTRLMETAQ</sequence>
<comment type="caution">
    <text evidence="2">The sequence shown here is derived from an EMBL/GenBank/DDBJ whole genome shotgun (WGS) entry which is preliminary data.</text>
</comment>
<gene>
    <name evidence="2" type="ORF">C7419_102847</name>
</gene>
<dbReference type="AlphaFoldDB" id="A0A316EWP1"/>
<dbReference type="Proteomes" id="UP000245754">
    <property type="component" value="Unassembled WGS sequence"/>
</dbReference>
<accession>A0A316EWP1</accession>
<dbReference type="PANTHER" id="PTHR43245">
    <property type="entry name" value="BIFUNCTIONAL POLYMYXIN RESISTANCE PROTEIN ARNA"/>
    <property type="match status" value="1"/>
</dbReference>
<evidence type="ECO:0000259" key="1">
    <source>
        <dbReference type="Pfam" id="PF01370"/>
    </source>
</evidence>
<dbReference type="CDD" id="cd08946">
    <property type="entry name" value="SDR_e"/>
    <property type="match status" value="1"/>
</dbReference>
<name>A0A316EWP1_9BURK</name>
<reference evidence="2 3" key="1">
    <citation type="submission" date="2018-05" db="EMBL/GenBank/DDBJ databases">
        <title>Genomic Encyclopedia of Type Strains, Phase IV (KMG-V): Genome sequencing to study the core and pangenomes of soil and plant-associated prokaryotes.</title>
        <authorList>
            <person name="Whitman W."/>
        </authorList>
    </citation>
    <scope>NUCLEOTIDE SEQUENCE [LARGE SCALE GENOMIC DNA]</scope>
    <source>
        <strain evidence="2 3">SLV-132</strain>
    </source>
</reference>
<evidence type="ECO:0000313" key="3">
    <source>
        <dbReference type="Proteomes" id="UP000245754"/>
    </source>
</evidence>
<organism evidence="2 3">
    <name type="scientific">Cupriavidus plantarum</name>
    <dbReference type="NCBI Taxonomy" id="942865"/>
    <lineage>
        <taxon>Bacteria</taxon>
        <taxon>Pseudomonadati</taxon>
        <taxon>Pseudomonadota</taxon>
        <taxon>Betaproteobacteria</taxon>
        <taxon>Burkholderiales</taxon>
        <taxon>Burkholderiaceae</taxon>
        <taxon>Cupriavidus</taxon>
    </lineage>
</organism>
<dbReference type="RefSeq" id="WP_109583600.1">
    <property type="nucleotide sequence ID" value="NZ_QGGT01000002.1"/>
</dbReference>
<evidence type="ECO:0000313" key="2">
    <source>
        <dbReference type="EMBL" id="PWK35569.1"/>
    </source>
</evidence>